<dbReference type="Pfam" id="PF13561">
    <property type="entry name" value="adh_short_C2"/>
    <property type="match status" value="1"/>
</dbReference>
<proteinExistence type="inferred from homology"/>
<organism evidence="4 5">
    <name type="scientific">Geodia barretti</name>
    <name type="common">Barrett's horny sponge</name>
    <dbReference type="NCBI Taxonomy" id="519541"/>
    <lineage>
        <taxon>Eukaryota</taxon>
        <taxon>Metazoa</taxon>
        <taxon>Porifera</taxon>
        <taxon>Demospongiae</taxon>
        <taxon>Heteroscleromorpha</taxon>
        <taxon>Tetractinellida</taxon>
        <taxon>Astrophorina</taxon>
        <taxon>Geodiidae</taxon>
        <taxon>Geodia</taxon>
    </lineage>
</organism>
<dbReference type="PANTHER" id="PTHR42760:SF115">
    <property type="entry name" value="3-OXOACYL-[ACYL-CARRIER-PROTEIN] REDUCTASE FABG"/>
    <property type="match status" value="1"/>
</dbReference>
<dbReference type="InterPro" id="IPR036291">
    <property type="entry name" value="NAD(P)-bd_dom_sf"/>
</dbReference>
<dbReference type="SUPFAM" id="SSF51735">
    <property type="entry name" value="NAD(P)-binding Rossmann-fold domains"/>
    <property type="match status" value="1"/>
</dbReference>
<dbReference type="InterPro" id="IPR002347">
    <property type="entry name" value="SDR_fam"/>
</dbReference>
<dbReference type="PRINTS" id="PR00081">
    <property type="entry name" value="GDHRDH"/>
</dbReference>
<dbReference type="Gene3D" id="3.40.50.720">
    <property type="entry name" value="NAD(P)-binding Rossmann-like Domain"/>
    <property type="match status" value="1"/>
</dbReference>
<evidence type="ECO:0000256" key="3">
    <source>
        <dbReference type="ARBA" id="ARBA00023002"/>
    </source>
</evidence>
<evidence type="ECO:0000256" key="2">
    <source>
        <dbReference type="ARBA" id="ARBA00006484"/>
    </source>
</evidence>
<dbReference type="PANTHER" id="PTHR42760">
    <property type="entry name" value="SHORT-CHAIN DEHYDROGENASES/REDUCTASES FAMILY MEMBER"/>
    <property type="match status" value="1"/>
</dbReference>
<reference evidence="4" key="1">
    <citation type="submission" date="2023-03" db="EMBL/GenBank/DDBJ databases">
        <authorList>
            <person name="Steffen K."/>
            <person name="Cardenas P."/>
        </authorList>
    </citation>
    <scope>NUCLEOTIDE SEQUENCE</scope>
</reference>
<comment type="caution">
    <text evidence="4">The sequence shown here is derived from an EMBL/GenBank/DDBJ whole genome shotgun (WGS) entry which is preliminary data.</text>
</comment>
<dbReference type="AlphaFoldDB" id="A0AA35TKF0"/>
<sequence>MTSIFGHDLVMPYSASKGGVVQLTKSLATAWAKDNIRVNSILPGWIETDLTEPLRTEESFRERYELISARIPHGRWGTPDDMAGTAVFLAASASDYVTGVSIPVDGGYVAF</sequence>
<accession>A0AA35TKF0</accession>
<dbReference type="EMBL" id="CASHTH010003785">
    <property type="protein sequence ID" value="CAI8049324.1"/>
    <property type="molecule type" value="Genomic_DNA"/>
</dbReference>
<evidence type="ECO:0000313" key="5">
    <source>
        <dbReference type="Proteomes" id="UP001174909"/>
    </source>
</evidence>
<gene>
    <name evidence="4" type="ORF">GBAR_LOCUS27158</name>
</gene>
<evidence type="ECO:0000256" key="1">
    <source>
        <dbReference type="ARBA" id="ARBA00005194"/>
    </source>
</evidence>
<dbReference type="Proteomes" id="UP001174909">
    <property type="component" value="Unassembled WGS sequence"/>
</dbReference>
<keyword evidence="3" id="KW-0560">Oxidoreductase</keyword>
<comment type="pathway">
    <text evidence="1">Lipid metabolism; fatty acid biosynthesis.</text>
</comment>
<protein>
    <submittedName>
        <fullName evidence="4">2-dehydro-3-deoxy-D-gluconate 5-dehydrogenase</fullName>
    </submittedName>
</protein>
<keyword evidence="5" id="KW-1185">Reference proteome</keyword>
<comment type="similarity">
    <text evidence="2">Belongs to the short-chain dehydrogenases/reductases (SDR) family.</text>
</comment>
<evidence type="ECO:0000313" key="4">
    <source>
        <dbReference type="EMBL" id="CAI8049324.1"/>
    </source>
</evidence>
<name>A0AA35TKF0_GEOBA</name>
<dbReference type="GO" id="GO:0016616">
    <property type="term" value="F:oxidoreductase activity, acting on the CH-OH group of donors, NAD or NADP as acceptor"/>
    <property type="evidence" value="ECO:0007669"/>
    <property type="project" value="TreeGrafter"/>
</dbReference>